<keyword evidence="4" id="KW-1185">Reference proteome</keyword>
<dbReference type="PANTHER" id="PTHR10794:SF63">
    <property type="entry name" value="ALPHA_BETA HYDROLASE 1, ISOFORM A"/>
    <property type="match status" value="1"/>
</dbReference>
<dbReference type="VEuPathDB" id="TriTrypDB:TcIL3000_0_43240"/>
<dbReference type="InterPro" id="IPR050960">
    <property type="entry name" value="AB_hydrolase_4_sf"/>
</dbReference>
<protein>
    <submittedName>
        <fullName evidence="3">WGS project CAEQ00000000 data, annotated contig 1757</fullName>
    </submittedName>
</protein>
<dbReference type="InterPro" id="IPR029058">
    <property type="entry name" value="AB_hydrolase_fold"/>
</dbReference>
<name>F9W8P7_TRYCI</name>
<dbReference type="PANTHER" id="PTHR10794">
    <property type="entry name" value="ABHYDROLASE DOMAIN-CONTAINING PROTEIN"/>
    <property type="match status" value="1"/>
</dbReference>
<organism evidence="3 4">
    <name type="scientific">Trypanosoma congolense (strain IL3000)</name>
    <dbReference type="NCBI Taxonomy" id="1068625"/>
    <lineage>
        <taxon>Eukaryota</taxon>
        <taxon>Discoba</taxon>
        <taxon>Euglenozoa</taxon>
        <taxon>Kinetoplastea</taxon>
        <taxon>Metakinetoplastina</taxon>
        <taxon>Trypanosomatida</taxon>
        <taxon>Trypanosomatidae</taxon>
        <taxon>Trypanosoma</taxon>
        <taxon>Nannomonas</taxon>
    </lineage>
</organism>
<feature type="transmembrane region" description="Helical" evidence="2">
    <location>
        <begin position="50"/>
        <end position="71"/>
    </location>
</feature>
<evidence type="ECO:0000256" key="2">
    <source>
        <dbReference type="SAM" id="Phobius"/>
    </source>
</evidence>
<dbReference type="Proteomes" id="UP000000702">
    <property type="component" value="Unassembled WGS sequence"/>
</dbReference>
<feature type="transmembrane region" description="Helical" evidence="2">
    <location>
        <begin position="6"/>
        <end position="24"/>
    </location>
</feature>
<dbReference type="GO" id="GO:0034338">
    <property type="term" value="F:short-chain carboxylesterase activity"/>
    <property type="evidence" value="ECO:0007669"/>
    <property type="project" value="TreeGrafter"/>
</dbReference>
<dbReference type="AlphaFoldDB" id="F9W8P7"/>
<dbReference type="Gene3D" id="3.40.50.1820">
    <property type="entry name" value="alpha/beta hydrolase"/>
    <property type="match status" value="1"/>
</dbReference>
<feature type="transmembrane region" description="Helical" evidence="2">
    <location>
        <begin position="77"/>
        <end position="98"/>
    </location>
</feature>
<keyword evidence="2" id="KW-0472">Membrane</keyword>
<dbReference type="EMBL" id="CAEQ01001194">
    <property type="protein sequence ID" value="CCD13582.1"/>
    <property type="molecule type" value="Genomic_DNA"/>
</dbReference>
<evidence type="ECO:0000313" key="3">
    <source>
        <dbReference type="EMBL" id="CCD13582.1"/>
    </source>
</evidence>
<dbReference type="OMA" id="GCCRTKI"/>
<gene>
    <name evidence="3" type="ORF">TCIL3000_0_43240</name>
</gene>
<accession>F9W8P7</accession>
<comment type="caution">
    <text evidence="3">The sequence shown here is derived from an EMBL/GenBank/DDBJ whole genome shotgun (WGS) entry which is preliminary data.</text>
</comment>
<proteinExistence type="inferred from homology"/>
<reference evidence="3 4" key="2">
    <citation type="journal article" date="2012" name="Proc. Natl. Acad. Sci. U.S.A.">
        <title>Antigenic diversity is generated by distinct evolutionary mechanisms in African trypanosome species.</title>
        <authorList>
            <person name="Jackson A.P."/>
            <person name="Berry A."/>
            <person name="Aslett M."/>
            <person name="Allison H.C."/>
            <person name="Burton P."/>
            <person name="Vavrova-Anderson J."/>
            <person name="Brown R."/>
            <person name="Browne H."/>
            <person name="Corton N."/>
            <person name="Hauser H."/>
            <person name="Gamble J."/>
            <person name="Gilderthorp R."/>
            <person name="Marcello L."/>
            <person name="McQuillan J."/>
            <person name="Otto T.D."/>
            <person name="Quail M.A."/>
            <person name="Sanders M.J."/>
            <person name="van Tonder A."/>
            <person name="Ginger M.L."/>
            <person name="Field M.C."/>
            <person name="Barry J.D."/>
            <person name="Hertz-Fowler C."/>
            <person name="Berriman M."/>
        </authorList>
    </citation>
    <scope>NUCLEOTIDE SEQUENCE [LARGE SCALE GENOMIC DNA]</scope>
    <source>
        <strain evidence="3 4">IL3000</strain>
    </source>
</reference>
<feature type="transmembrane region" description="Helical" evidence="2">
    <location>
        <begin position="110"/>
        <end position="129"/>
    </location>
</feature>
<comment type="similarity">
    <text evidence="1">Belongs to the AB hydrolase superfamily. AB hydrolase 4 family.</text>
</comment>
<evidence type="ECO:0000313" key="4">
    <source>
        <dbReference type="Proteomes" id="UP000000702"/>
    </source>
</evidence>
<sequence length="527" mass="59309">MGLKVVIFLTWVLASLCCGVPTFFKGRRKKEKQGALSFHVVDICFHSYRFLASLFFFIITFPCSFLYSYYLRSCANMYTFFFCSSLQITMRASGVGPFAWPMSSLKERMLFLALHVLVHICAIYLWSLVRATMNMISRRKSDEDHGKIEVLTNGAKAREFFSLGAVESLWYHSPPYNGKINTILSALRPNWPIAYNREVVDGIDGNPICLDWLLADETRGDGRGILVILPGLASWSQTNYVQRCVLQAHRYGIHCCVFNCRGLGDTPLTTPRLISASWTGDLHKIFSTALSRDVLSSRFGAAAENIWGAGFSLGGVIMTKFLKECGNTDKAPSPLDAAIIINSPLDMEETSRTLNEPKNAMYQRRMISNVIQFVSKHIDVLKNVAEVDVKDFDNDLLKFMKSLRSLQEFDLYINAPHNGFSTVREFYDAVNVLTSLKHCKIPMLCLIAQDDPVIGLVPRDSLTDVISKNDLVAFVRFPYGGHLGFCKTPLEEWNGDPSLMEIFVCDLISSRGHTKSEKEQSGCESLY</sequence>
<reference evidence="4" key="1">
    <citation type="submission" date="2011-07" db="EMBL/GenBank/DDBJ databases">
        <title>Divergent evolution of antigenic variation in African trypanosomes.</title>
        <authorList>
            <person name="Jackson A.P."/>
            <person name="Berry A."/>
            <person name="Allison H.C."/>
            <person name="Burton P."/>
            <person name="Anderson J."/>
            <person name="Aslett M."/>
            <person name="Brown R."/>
            <person name="Corton N."/>
            <person name="Harris D."/>
            <person name="Hauser H."/>
            <person name="Gamble J."/>
            <person name="Gilderthorp R."/>
            <person name="McQuillan J."/>
            <person name="Quail M.A."/>
            <person name="Sanders M."/>
            <person name="Van Tonder A."/>
            <person name="Ginger M.L."/>
            <person name="Donelson J.E."/>
            <person name="Field M.C."/>
            <person name="Barry J.D."/>
            <person name="Berriman M."/>
            <person name="Hertz-Fowler C."/>
        </authorList>
    </citation>
    <scope>NUCLEOTIDE SEQUENCE [LARGE SCALE GENOMIC DNA]</scope>
    <source>
        <strain evidence="4">IL3000</strain>
    </source>
</reference>
<dbReference type="GO" id="GO:0047372">
    <property type="term" value="F:monoacylglycerol lipase activity"/>
    <property type="evidence" value="ECO:0007669"/>
    <property type="project" value="TreeGrafter"/>
</dbReference>
<dbReference type="SUPFAM" id="SSF53474">
    <property type="entry name" value="alpha/beta-Hydrolases"/>
    <property type="match status" value="1"/>
</dbReference>
<evidence type="ECO:0000256" key="1">
    <source>
        <dbReference type="ARBA" id="ARBA00010884"/>
    </source>
</evidence>
<keyword evidence="2" id="KW-1133">Transmembrane helix</keyword>
<keyword evidence="2" id="KW-0812">Transmembrane</keyword>